<feature type="transmembrane region" description="Helical" evidence="2">
    <location>
        <begin position="236"/>
        <end position="258"/>
    </location>
</feature>
<dbReference type="Gene3D" id="2.60.120.260">
    <property type="entry name" value="Galactose-binding domain-like"/>
    <property type="match status" value="2"/>
</dbReference>
<gene>
    <name evidence="3" type="ORF">D9613_008864</name>
</gene>
<dbReference type="EMBL" id="JAACJL010000031">
    <property type="protein sequence ID" value="KAF4616399.1"/>
    <property type="molecule type" value="Genomic_DNA"/>
</dbReference>
<evidence type="ECO:0000256" key="2">
    <source>
        <dbReference type="SAM" id="Phobius"/>
    </source>
</evidence>
<dbReference type="CDD" id="cd02795">
    <property type="entry name" value="CBM6-CBM35-CBM36_like"/>
    <property type="match status" value="1"/>
</dbReference>
<accession>A0A8H4QSB3</accession>
<keyword evidence="4" id="KW-1185">Reference proteome</keyword>
<evidence type="ECO:0000313" key="4">
    <source>
        <dbReference type="Proteomes" id="UP000521872"/>
    </source>
</evidence>
<keyword evidence="2" id="KW-1133">Transmembrane helix</keyword>
<feature type="compositionally biased region" description="Low complexity" evidence="1">
    <location>
        <begin position="641"/>
        <end position="650"/>
    </location>
</feature>
<keyword evidence="2" id="KW-0472">Membrane</keyword>
<dbReference type="Proteomes" id="UP000521872">
    <property type="component" value="Unassembled WGS sequence"/>
</dbReference>
<feature type="compositionally biased region" description="Low complexity" evidence="1">
    <location>
        <begin position="151"/>
        <end position="199"/>
    </location>
</feature>
<comment type="caution">
    <text evidence="3">The sequence shown here is derived from an EMBL/GenBank/DDBJ whole genome shotgun (WGS) entry which is preliminary data.</text>
</comment>
<organism evidence="3 4">
    <name type="scientific">Agrocybe pediades</name>
    <dbReference type="NCBI Taxonomy" id="84607"/>
    <lineage>
        <taxon>Eukaryota</taxon>
        <taxon>Fungi</taxon>
        <taxon>Dikarya</taxon>
        <taxon>Basidiomycota</taxon>
        <taxon>Agaricomycotina</taxon>
        <taxon>Agaricomycetes</taxon>
        <taxon>Agaricomycetidae</taxon>
        <taxon>Agaricales</taxon>
        <taxon>Agaricineae</taxon>
        <taxon>Strophariaceae</taxon>
        <taxon>Agrocybe</taxon>
    </lineage>
</organism>
<reference evidence="3 4" key="1">
    <citation type="submission" date="2019-12" db="EMBL/GenBank/DDBJ databases">
        <authorList>
            <person name="Floudas D."/>
            <person name="Bentzer J."/>
            <person name="Ahren D."/>
            <person name="Johansson T."/>
            <person name="Persson P."/>
            <person name="Tunlid A."/>
        </authorList>
    </citation>
    <scope>NUCLEOTIDE SEQUENCE [LARGE SCALE GENOMIC DNA]</scope>
    <source>
        <strain evidence="3 4">CBS 102.39</strain>
    </source>
</reference>
<feature type="region of interest" description="Disordered" evidence="1">
    <location>
        <begin position="151"/>
        <end position="231"/>
    </location>
</feature>
<feature type="transmembrane region" description="Helical" evidence="2">
    <location>
        <begin position="558"/>
        <end position="578"/>
    </location>
</feature>
<keyword evidence="2" id="KW-0812">Transmembrane</keyword>
<sequence>MDLIVDDRNPGIAYSANQWERTGMANEYNLTTTCSNVVGATATISFFGSVSVSVSGTIDAAANGLPPQSSYSIGGGTPAIFTAVQQEAVQYWKVFFASGALVPTAHHTLVIEVLQDKALYCIDFISLTPIPIFPIVQPSVDEPTVLASPQFSSESFQNPSSSGTSSSTSIPSPTTSSSPNPGSMMPSLTSTSKVTSKSSTRLHTKFRTRSSATIASTSVSAEQTGSGSHERLSSGVAAGIAVGIIAAVVVVIAILCFVRRQRRRHSSHINHGSLWTSHLPPPSESTLSPFILRNEAPLNWSPKNEKDELRKQDEFFADFLTMIFDDRDPSIVYNANHWGVEENPGEFDGTSTFCNIVGGTATFDFNGPATISVFGVVQATSSNAAGRSTYSIDGGSPQTFNPPSPSTAQFNVKFFETSVTSSGSHTLVITTLDGDKHFVYIDFIEVVQQAPPTTTATHQDPPPPPQSPTTIVKVVTKTNAQGVVTTTTTTSIPAQTVGSNTQAAGPDTQSSARSGAIQTESSPSSPTLGGTAGSASSPLSGTSHGTGPSQAASASSQVVTVVNGVTFTTFLPPTTASFPSLDTTSSPQVAAAPAHHVSLGVIIGPVIGALVILALLLLAAICYARSWFKRVLKSKEEEAASEAPSSTAPPVSDAASTTPVSNDGLSRWIPGAASRRLMSVSPFMLGDDNAAAPPPYRPASGKLETPVKPGSSTSPLDPPLL</sequence>
<feature type="transmembrane region" description="Helical" evidence="2">
    <location>
        <begin position="598"/>
        <end position="624"/>
    </location>
</feature>
<feature type="region of interest" description="Disordered" evidence="1">
    <location>
        <begin position="639"/>
        <end position="667"/>
    </location>
</feature>
<dbReference type="AlphaFoldDB" id="A0A8H4QSB3"/>
<evidence type="ECO:0000313" key="3">
    <source>
        <dbReference type="EMBL" id="KAF4616399.1"/>
    </source>
</evidence>
<feature type="compositionally biased region" description="Polar residues" evidence="1">
    <location>
        <begin position="654"/>
        <end position="664"/>
    </location>
</feature>
<feature type="region of interest" description="Disordered" evidence="1">
    <location>
        <begin position="494"/>
        <end position="551"/>
    </location>
</feature>
<feature type="region of interest" description="Disordered" evidence="1">
    <location>
        <begin position="689"/>
        <end position="721"/>
    </location>
</feature>
<protein>
    <submittedName>
        <fullName evidence="3">Uncharacterized protein</fullName>
    </submittedName>
</protein>
<feature type="compositionally biased region" description="Low complexity" evidence="1">
    <location>
        <begin position="209"/>
        <end position="221"/>
    </location>
</feature>
<proteinExistence type="predicted"/>
<feature type="compositionally biased region" description="Polar residues" evidence="1">
    <location>
        <begin position="494"/>
        <end position="548"/>
    </location>
</feature>
<evidence type="ECO:0000256" key="1">
    <source>
        <dbReference type="SAM" id="MobiDB-lite"/>
    </source>
</evidence>
<name>A0A8H4QSB3_9AGAR</name>